<organism evidence="1 2">
    <name type="scientific">[Clostridium] asparagiforme DSM 15981</name>
    <dbReference type="NCBI Taxonomy" id="518636"/>
    <lineage>
        <taxon>Bacteria</taxon>
        <taxon>Bacillati</taxon>
        <taxon>Bacillota</taxon>
        <taxon>Clostridia</taxon>
        <taxon>Lachnospirales</taxon>
        <taxon>Lachnospiraceae</taxon>
        <taxon>Enterocloster</taxon>
    </lineage>
</organism>
<dbReference type="Proteomes" id="UP000004756">
    <property type="component" value="Unassembled WGS sequence"/>
</dbReference>
<proteinExistence type="predicted"/>
<comment type="caution">
    <text evidence="1">The sequence shown here is derived from an EMBL/GenBank/DDBJ whole genome shotgun (WGS) entry which is preliminary data.</text>
</comment>
<evidence type="ECO:0000313" key="1">
    <source>
        <dbReference type="EMBL" id="EEG57229.1"/>
    </source>
</evidence>
<accession>C0CUM9</accession>
<dbReference type="HOGENOM" id="CLU_3005913_0_0_9"/>
<reference evidence="1 2" key="1">
    <citation type="submission" date="2009-01" db="EMBL/GenBank/DDBJ databases">
        <authorList>
            <person name="Fulton L."/>
            <person name="Clifton S."/>
            <person name="Fulton B."/>
            <person name="Xu J."/>
            <person name="Minx P."/>
            <person name="Pepin K.H."/>
            <person name="Johnson M."/>
            <person name="Bhonagiri V."/>
            <person name="Nash W.E."/>
            <person name="Mardis E.R."/>
            <person name="Wilson R.K."/>
        </authorList>
    </citation>
    <scope>NUCLEOTIDE SEQUENCE [LARGE SCALE GENOMIC DNA]</scope>
    <source>
        <strain evidence="1 2">DSM 15981</strain>
    </source>
</reference>
<gene>
    <name evidence="1" type="ORF">CLOSTASPAR_00721</name>
</gene>
<name>C0CUM9_9FIRM</name>
<keyword evidence="2" id="KW-1185">Reference proteome</keyword>
<dbReference type="AlphaFoldDB" id="C0CUM9"/>
<reference evidence="1 2" key="2">
    <citation type="submission" date="2009-02" db="EMBL/GenBank/DDBJ databases">
        <title>Draft genome sequence of Clostridium asparagiforme (DSM 15981).</title>
        <authorList>
            <person name="Sudarsanam P."/>
            <person name="Ley R."/>
            <person name="Guruge J."/>
            <person name="Turnbaugh P.J."/>
            <person name="Mahowald M."/>
            <person name="Liep D."/>
            <person name="Gordon J."/>
        </authorList>
    </citation>
    <scope>NUCLEOTIDE SEQUENCE [LARGE SCALE GENOMIC DNA]</scope>
    <source>
        <strain evidence="1 2">DSM 15981</strain>
    </source>
</reference>
<dbReference type="EMBL" id="ACCJ01000030">
    <property type="protein sequence ID" value="EEG57229.1"/>
    <property type="molecule type" value="Genomic_DNA"/>
</dbReference>
<sequence length="56" mass="6099">MCRGRVKRADSVTGKVPGAWGKLCKFLRALLAFRGGMVTVQTALKKFKSLKAENSS</sequence>
<protein>
    <submittedName>
        <fullName evidence="1">Uncharacterized protein</fullName>
    </submittedName>
</protein>
<evidence type="ECO:0000313" key="2">
    <source>
        <dbReference type="Proteomes" id="UP000004756"/>
    </source>
</evidence>